<feature type="domain" description="SANTA" evidence="2">
    <location>
        <begin position="22"/>
        <end position="100"/>
    </location>
</feature>
<sequence length="351" mass="38421">MAFGSGLKQSDDGSSSYFQKTVCLQDWWLIKAKNDFQGKRLGVAGSSLIEKQAVRVFSSAPIVERYGPVKVETADGIFVIIRGPINKLRTQDNGFPSTVLAGVFNSLIKPPDTNETALIRWAMAVSDDVVSHFIMGFPTDWDEYAAKFLEDDSTTVDLSGITSDSEYAAVAGKKNFSPTSEQTPNNHEQVIHRGKHDVEALKGNLKNNPGSRCSMRHKIKKLSPASETFDNPDRVKLNSSRASIESEGIMDISDNVPDHSMGQGNLSDNVRSKRKGEKRAVGGLKSESNKMNSVPVASDNVSKILQNDNCKFEGNGISTPSADEGKKDAKEGTCRKKTKRNLFFDLHVSCL</sequence>
<feature type="region of interest" description="Disordered" evidence="1">
    <location>
        <begin position="312"/>
        <end position="331"/>
    </location>
</feature>
<name>A0A2N9J2I8_FAGSY</name>
<evidence type="ECO:0000256" key="1">
    <source>
        <dbReference type="SAM" id="MobiDB-lite"/>
    </source>
</evidence>
<organism evidence="3">
    <name type="scientific">Fagus sylvatica</name>
    <name type="common">Beechnut</name>
    <dbReference type="NCBI Taxonomy" id="28930"/>
    <lineage>
        <taxon>Eukaryota</taxon>
        <taxon>Viridiplantae</taxon>
        <taxon>Streptophyta</taxon>
        <taxon>Embryophyta</taxon>
        <taxon>Tracheophyta</taxon>
        <taxon>Spermatophyta</taxon>
        <taxon>Magnoliopsida</taxon>
        <taxon>eudicotyledons</taxon>
        <taxon>Gunneridae</taxon>
        <taxon>Pentapetalae</taxon>
        <taxon>rosids</taxon>
        <taxon>fabids</taxon>
        <taxon>Fagales</taxon>
        <taxon>Fagaceae</taxon>
        <taxon>Fagus</taxon>
    </lineage>
</organism>
<proteinExistence type="predicted"/>
<evidence type="ECO:0000313" key="3">
    <source>
        <dbReference type="EMBL" id="SPD30653.1"/>
    </source>
</evidence>
<dbReference type="EMBL" id="OIVN01006326">
    <property type="protein sequence ID" value="SPD30653.1"/>
    <property type="molecule type" value="Genomic_DNA"/>
</dbReference>
<feature type="region of interest" description="Disordered" evidence="1">
    <location>
        <begin position="253"/>
        <end position="294"/>
    </location>
</feature>
<gene>
    <name evidence="3" type="ORF">FSB_LOCUS58535</name>
</gene>
<dbReference type="AlphaFoldDB" id="A0A2N9J2I8"/>
<dbReference type="PANTHER" id="PTHR35311:SF9">
    <property type="entry name" value="KINETOCHORE-ASSOCIATED PROTEIN KNL-2 HOMOLOG"/>
    <property type="match status" value="1"/>
</dbReference>
<dbReference type="Pfam" id="PF09133">
    <property type="entry name" value="SANTA"/>
    <property type="match status" value="1"/>
</dbReference>
<dbReference type="PANTHER" id="PTHR35311">
    <property type="entry name" value="KINETOCHORE-ASSOCIATED PROTEIN KNL-2 HOMOLOG"/>
    <property type="match status" value="1"/>
</dbReference>
<evidence type="ECO:0000259" key="2">
    <source>
        <dbReference type="Pfam" id="PF09133"/>
    </source>
</evidence>
<protein>
    <recommendedName>
        <fullName evidence="2">SANTA domain-containing protein</fullName>
    </recommendedName>
</protein>
<reference evidence="3" key="1">
    <citation type="submission" date="2018-02" db="EMBL/GenBank/DDBJ databases">
        <authorList>
            <person name="Cohen D.B."/>
            <person name="Kent A.D."/>
        </authorList>
    </citation>
    <scope>NUCLEOTIDE SEQUENCE</scope>
</reference>
<accession>A0A2N9J2I8</accession>
<dbReference type="InterPro" id="IPR015216">
    <property type="entry name" value="SANTA"/>
</dbReference>
<dbReference type="InterPro" id="IPR053090">
    <property type="entry name" value="Centromere_KNL-2_homolog"/>
</dbReference>